<protein>
    <submittedName>
        <fullName evidence="2">Uncharacterized protein</fullName>
    </submittedName>
</protein>
<gene>
    <name evidence="2" type="ORF">IPOD504_LOCUS15187</name>
</gene>
<evidence type="ECO:0000313" key="3">
    <source>
        <dbReference type="Proteomes" id="UP000837857"/>
    </source>
</evidence>
<dbReference type="EMBL" id="OW152818">
    <property type="protein sequence ID" value="CAH2071596.1"/>
    <property type="molecule type" value="Genomic_DNA"/>
</dbReference>
<evidence type="ECO:0000256" key="1">
    <source>
        <dbReference type="SAM" id="MobiDB-lite"/>
    </source>
</evidence>
<feature type="region of interest" description="Disordered" evidence="1">
    <location>
        <begin position="1"/>
        <end position="66"/>
    </location>
</feature>
<reference evidence="2" key="1">
    <citation type="submission" date="2022-03" db="EMBL/GenBank/DDBJ databases">
        <authorList>
            <person name="Martin H S."/>
        </authorList>
    </citation>
    <scope>NUCLEOTIDE SEQUENCE</scope>
</reference>
<accession>A0ABN8J145</accession>
<keyword evidence="3" id="KW-1185">Reference proteome</keyword>
<organism evidence="2 3">
    <name type="scientific">Iphiclides podalirius</name>
    <name type="common">scarce swallowtail</name>
    <dbReference type="NCBI Taxonomy" id="110791"/>
    <lineage>
        <taxon>Eukaryota</taxon>
        <taxon>Metazoa</taxon>
        <taxon>Ecdysozoa</taxon>
        <taxon>Arthropoda</taxon>
        <taxon>Hexapoda</taxon>
        <taxon>Insecta</taxon>
        <taxon>Pterygota</taxon>
        <taxon>Neoptera</taxon>
        <taxon>Endopterygota</taxon>
        <taxon>Lepidoptera</taxon>
        <taxon>Glossata</taxon>
        <taxon>Ditrysia</taxon>
        <taxon>Papilionoidea</taxon>
        <taxon>Papilionidae</taxon>
        <taxon>Papilioninae</taxon>
        <taxon>Iphiclides</taxon>
    </lineage>
</organism>
<feature type="non-terminal residue" evidence="2">
    <location>
        <position position="66"/>
    </location>
</feature>
<sequence length="66" mass="7289">MRSGDPINAPSDCARHPRPTPRPATQFATEKTPLVPRRVTPCALGNFNTQHPTPNAHRALFASPRY</sequence>
<dbReference type="Proteomes" id="UP000837857">
    <property type="component" value="Chromosome 6"/>
</dbReference>
<proteinExistence type="predicted"/>
<name>A0ABN8J145_9NEOP</name>
<evidence type="ECO:0000313" key="2">
    <source>
        <dbReference type="EMBL" id="CAH2071596.1"/>
    </source>
</evidence>